<reference evidence="3 4" key="1">
    <citation type="submission" date="2017-07" db="EMBL/GenBank/DDBJ databases">
        <title>Complete genome sequence of Actinoalloteichus hoggarensis DSM 45943, type strain of Actinoalloteichus hoggarensis.</title>
        <authorList>
            <person name="Ruckert C."/>
            <person name="Nouioui I."/>
            <person name="Willmese J."/>
            <person name="van Wezel G."/>
            <person name="Klenk H.-P."/>
            <person name="Kalinowski J."/>
            <person name="Zotchev S.B."/>
        </authorList>
    </citation>
    <scope>NUCLEOTIDE SEQUENCE [LARGE SCALE GENOMIC DNA]</scope>
    <source>
        <strain evidence="3 4">DSM 45943</strain>
    </source>
</reference>
<feature type="signal peptide" evidence="2">
    <location>
        <begin position="1"/>
        <end position="17"/>
    </location>
</feature>
<evidence type="ECO:0000313" key="3">
    <source>
        <dbReference type="EMBL" id="ASO22978.1"/>
    </source>
</evidence>
<feature type="compositionally biased region" description="Low complexity" evidence="1">
    <location>
        <begin position="150"/>
        <end position="159"/>
    </location>
</feature>
<organism evidence="3 4">
    <name type="scientific">Actinoalloteichus hoggarensis</name>
    <dbReference type="NCBI Taxonomy" id="1470176"/>
    <lineage>
        <taxon>Bacteria</taxon>
        <taxon>Bacillati</taxon>
        <taxon>Actinomycetota</taxon>
        <taxon>Actinomycetes</taxon>
        <taxon>Pseudonocardiales</taxon>
        <taxon>Pseudonocardiaceae</taxon>
        <taxon>Actinoalloteichus</taxon>
    </lineage>
</organism>
<dbReference type="KEGG" id="ahg:AHOG_26900"/>
<protein>
    <submittedName>
        <fullName evidence="3">Uncharacterized protein</fullName>
    </submittedName>
</protein>
<dbReference type="AlphaFoldDB" id="A0A221WA89"/>
<dbReference type="Proteomes" id="UP000204221">
    <property type="component" value="Chromosome"/>
</dbReference>
<dbReference type="OrthoDB" id="3215846at2"/>
<gene>
    <name evidence="3" type="ORF">AHOG_26900</name>
</gene>
<dbReference type="InterPro" id="IPR021373">
    <property type="entry name" value="DUF2993"/>
</dbReference>
<proteinExistence type="predicted"/>
<keyword evidence="4" id="KW-1185">Reference proteome</keyword>
<evidence type="ECO:0000313" key="4">
    <source>
        <dbReference type="Proteomes" id="UP000204221"/>
    </source>
</evidence>
<evidence type="ECO:0000256" key="1">
    <source>
        <dbReference type="SAM" id="MobiDB-lite"/>
    </source>
</evidence>
<name>A0A221WA89_9PSEU</name>
<evidence type="ECO:0000256" key="2">
    <source>
        <dbReference type="SAM" id="SignalP"/>
    </source>
</evidence>
<dbReference type="EMBL" id="CP022521">
    <property type="protein sequence ID" value="ASO22978.1"/>
    <property type="molecule type" value="Genomic_DNA"/>
</dbReference>
<keyword evidence="2" id="KW-0732">Signal</keyword>
<sequence length="265" mass="27915">MKRLLIVLVIVAGLLTAADYGAAAAAEYQVSTRLRAELGLSDDPAVRVNGFPFVVQAMAGDYREVEVQAQGVRVGELQDVHIEATLRHVRVPFSDIVGGTLREVRVDEVAGLVRLTASDIGRLINIPDLRIEPFTGELVEPEEGAEEGGEQAAEGAGPEQVDDGTTATVQLTGSQDIGGDKTEITVVGTLSLTDGIIEIQPRRLEIDPGTGALELPAEIQDAVLSTFTTRIDPGGLPLDVTPTSVRAEHGALIAGGTARDVVIRN</sequence>
<accession>A0A221WA89</accession>
<dbReference type="RefSeq" id="WP_093943820.1">
    <property type="nucleotide sequence ID" value="NZ_CP022521.1"/>
</dbReference>
<feature type="region of interest" description="Disordered" evidence="1">
    <location>
        <begin position="140"/>
        <end position="164"/>
    </location>
</feature>
<dbReference type="Pfam" id="PF11209">
    <property type="entry name" value="LmeA"/>
    <property type="match status" value="1"/>
</dbReference>
<feature type="chain" id="PRO_5043433569" evidence="2">
    <location>
        <begin position="18"/>
        <end position="265"/>
    </location>
</feature>
<feature type="compositionally biased region" description="Acidic residues" evidence="1">
    <location>
        <begin position="140"/>
        <end position="149"/>
    </location>
</feature>